<dbReference type="AlphaFoldDB" id="A0A438HD49"/>
<dbReference type="InterPro" id="IPR013103">
    <property type="entry name" value="RVT_2"/>
</dbReference>
<dbReference type="Gene3D" id="3.60.10.10">
    <property type="entry name" value="Endonuclease/exonuclease/phosphatase"/>
    <property type="match status" value="1"/>
</dbReference>
<dbReference type="InterPro" id="IPR043502">
    <property type="entry name" value="DNA/RNA_pol_sf"/>
</dbReference>
<keyword evidence="1" id="KW-0472">Membrane</keyword>
<keyword evidence="1" id="KW-1133">Transmembrane helix</keyword>
<feature type="domain" description="Reverse transcriptase Ty1/copia-type" evidence="2">
    <location>
        <begin position="801"/>
        <end position="905"/>
    </location>
</feature>
<dbReference type="PANTHER" id="PTHR46890:SF43">
    <property type="entry name" value="NON-LTR RETROELEMENT REVERSE TRANSCRIPTASE"/>
    <property type="match status" value="1"/>
</dbReference>
<organism evidence="3 4">
    <name type="scientific">Vitis vinifera</name>
    <name type="common">Grape</name>
    <dbReference type="NCBI Taxonomy" id="29760"/>
    <lineage>
        <taxon>Eukaryota</taxon>
        <taxon>Viridiplantae</taxon>
        <taxon>Streptophyta</taxon>
        <taxon>Embryophyta</taxon>
        <taxon>Tracheophyta</taxon>
        <taxon>Spermatophyta</taxon>
        <taxon>Magnoliopsida</taxon>
        <taxon>eudicotyledons</taxon>
        <taxon>Gunneridae</taxon>
        <taxon>Pentapetalae</taxon>
        <taxon>rosids</taxon>
        <taxon>Vitales</taxon>
        <taxon>Vitaceae</taxon>
        <taxon>Viteae</taxon>
        <taxon>Vitis</taxon>
    </lineage>
</organism>
<evidence type="ECO:0000259" key="2">
    <source>
        <dbReference type="Pfam" id="PF07727"/>
    </source>
</evidence>
<reference evidence="3 4" key="1">
    <citation type="journal article" date="2018" name="PLoS Genet.">
        <title>Population sequencing reveals clonal diversity and ancestral inbreeding in the grapevine cultivar Chardonnay.</title>
        <authorList>
            <person name="Roach M.J."/>
            <person name="Johnson D.L."/>
            <person name="Bohlmann J."/>
            <person name="van Vuuren H.J."/>
            <person name="Jones S.J."/>
            <person name="Pretorius I.S."/>
            <person name="Schmidt S.A."/>
            <person name="Borneman A.R."/>
        </authorList>
    </citation>
    <scope>NUCLEOTIDE SEQUENCE [LARGE SCALE GENOMIC DNA]</scope>
    <source>
        <strain evidence="4">cv. Chardonnay</strain>
        <tissue evidence="3">Leaf</tissue>
    </source>
</reference>
<gene>
    <name evidence="3" type="primary">RE1_974</name>
    <name evidence="3" type="ORF">CK203_045101</name>
</gene>
<dbReference type="InterPro" id="IPR052343">
    <property type="entry name" value="Retrotransposon-Effector_Assoc"/>
</dbReference>
<dbReference type="SUPFAM" id="SSF56672">
    <property type="entry name" value="DNA/RNA polymerases"/>
    <property type="match status" value="1"/>
</dbReference>
<comment type="caution">
    <text evidence="3">The sequence shown here is derived from an EMBL/GenBank/DDBJ whole genome shotgun (WGS) entry which is preliminary data.</text>
</comment>
<dbReference type="EMBL" id="QGNW01000241">
    <property type="protein sequence ID" value="RVW82380.1"/>
    <property type="molecule type" value="Genomic_DNA"/>
</dbReference>
<evidence type="ECO:0000313" key="4">
    <source>
        <dbReference type="Proteomes" id="UP000288805"/>
    </source>
</evidence>
<dbReference type="Pfam" id="PF07727">
    <property type="entry name" value="RVT_2"/>
    <property type="match status" value="2"/>
</dbReference>
<feature type="transmembrane region" description="Helical" evidence="1">
    <location>
        <begin position="63"/>
        <end position="83"/>
    </location>
</feature>
<feature type="domain" description="Reverse transcriptase Ty1/copia-type" evidence="2">
    <location>
        <begin position="723"/>
        <end position="791"/>
    </location>
</feature>
<keyword evidence="1" id="KW-0812">Transmembrane</keyword>
<evidence type="ECO:0000313" key="3">
    <source>
        <dbReference type="EMBL" id="RVW82380.1"/>
    </source>
</evidence>
<dbReference type="InterPro" id="IPR036691">
    <property type="entry name" value="Endo/exonu/phosph_ase_sf"/>
</dbReference>
<dbReference type="SUPFAM" id="SSF56219">
    <property type="entry name" value="DNase I-like"/>
    <property type="match status" value="1"/>
</dbReference>
<protein>
    <submittedName>
        <fullName evidence="3">Retrovirus-related Pol polyprotein from transposon RE1</fullName>
    </submittedName>
</protein>
<name>A0A438HD49_VITVI</name>
<accession>A0A438HD49</accession>
<dbReference type="PANTHER" id="PTHR46890">
    <property type="entry name" value="NON-LTR RETROLELEMENT REVERSE TRANSCRIPTASE-LIKE PROTEIN-RELATED"/>
    <property type="match status" value="1"/>
</dbReference>
<evidence type="ECO:0000256" key="1">
    <source>
        <dbReference type="SAM" id="Phobius"/>
    </source>
</evidence>
<dbReference type="Proteomes" id="UP000288805">
    <property type="component" value="Unassembled WGS sequence"/>
</dbReference>
<sequence length="1044" mass="117661">MLSQKGPTQVSTAGGLKEPRALGVKIVVLERSLDNVILGAMSTTKAGGTSVADESLLEEASRYSFMSLILFLALGVGFLLLLLSLRGIRRWWLLVKALRRSIDGNERGASSKFEGTAKAYDGKALLARDWESGLEKEEGSASFLWMSFETKMQEMSKKIVRSLGVGRCLGWRVVNSRGASSGVLVFWVNGVLHLLEGYGPALKKEREEFCGELGDVRGLWGGPWCVVGDFNVVRFPVECSRGGKLTYSMRRFSEIIEDLKLRDLPLQGDRGGLRKGPTPFRFENMRLKEEGFKDKLQAWWEGLSFSGSASFVLGAKLKALKSLLKDWNRNAFRKVEVNKALALNQVEFWDRVELAWPLVVHELEARRGAKEDFKKWIKINGLWLTKENGIKEGVVDEFKVLLSVAGGWRPSISGLSFARLEIVEAARLEDLFSKLEGFVKEEVMGFFKEFHDHSCFVRSLDATFLVLIPKKGGVEDLRDFRPISLVGGLYKWLAKVVAKRLKLVVGKVVSKAQNAFEEGRQILDAALVANEVIDSILKRGRDVSSQLVFLFWLMGLTQRAVNGGFLLAFKVRGQGGEGAEVSHLLFTDDTLLFLGCVENVEALAAKLGYKIGSLPSSYLGLWWGAPYKSVATWDEVEERFRKRLARWKSQYISKRTRNPHLIYNFLSYHRLSSPYSAFVSTISSVSLPKSTPEALSHSSWRQAMVDEMAALHSNGTWDLVVYLLARLVVKGYTQSDYGDTFSLVAKIAYVRLLLSMAAMRSWPLYQLDIKNVFLHGDLAEEVYMEQPPSFCCSRGVWFSVQEFGMFRSTADHSVFYHHNSSRQCIYLVVYVDDIIITGSDQNGIQNLKQHLFTHFQTKDLGKLKYFLGIEIAQSSSGVVLSQRKYALDILEETGMLDCKPIDTPLDPNVKLIPGQGEPLGDPGRYRRLVVRLRLEQIQRDFCEVAGPLSGNLILLGAFWNQVIRGQYGEEQRGWCSKEVRDGYGVGLWKVIRREWHVVKDVWSATEGGRSWSPLFSKPFNDWEVDEVYRFLLVLNGKCATGCRR</sequence>
<proteinExistence type="predicted"/>